<dbReference type="Proteomes" id="UP001408789">
    <property type="component" value="Unassembled WGS sequence"/>
</dbReference>
<dbReference type="InterPro" id="IPR017451">
    <property type="entry name" value="F-box-assoc_interact_dom"/>
</dbReference>
<evidence type="ECO:0000313" key="2">
    <source>
        <dbReference type="EMBL" id="KAK9055496.1"/>
    </source>
</evidence>
<comment type="caution">
    <text evidence="2">The sequence shown here is derived from an EMBL/GenBank/DDBJ whole genome shotgun (WGS) entry which is preliminary data.</text>
</comment>
<reference evidence="2 3" key="1">
    <citation type="submission" date="2024-04" db="EMBL/GenBank/DDBJ databases">
        <title>The reference genome of an endangered Asteraceae, Deinandra increscens subsp. villosa, native to the Central Coast of California.</title>
        <authorList>
            <person name="Guilliams M."/>
            <person name="Hasenstab-Lehman K."/>
            <person name="Meyer R."/>
            <person name="Mcevoy S."/>
        </authorList>
    </citation>
    <scope>NUCLEOTIDE SEQUENCE [LARGE SCALE GENOMIC DNA]</scope>
    <source>
        <tissue evidence="2">Leaf</tissue>
    </source>
</reference>
<sequence>MADYIPFAIQEEIMKRLPTKSLMRFRSVSKSYKYLIDSSKFIVDYSFNHTHQKHLLVSYFDTKTFEPKYVSFVDDDDTFPREKCFLPVPVPVPRSPSLFYQPTIIGSSQGLFCLNINIKNSRKNAKKVVLWNPSIRKSVALVVPDNLDQVHDVITIGFGVCPYSRDPKLVKINYCKKHYPKSKFFTPWRVEVYTLSSGSWRSIPTVTQPRKSIFLRSEQVVTDEFIYWLATDGISYRKRTWDFEGYNMVVSFELASEKFMEVSLPDTLARAYNDKIAISKLKRSLVVVEVFKEANKEVFVVWMMKRNTFTKLLVINSPDASIQGVRGFWNYIEPTPRMISPDKPIFEKGTHISVQELNSEHIIYTGVIVNGLEYGAHSYTETLLLLDY</sequence>
<dbReference type="AlphaFoldDB" id="A0AAP0CF44"/>
<dbReference type="PROSITE" id="PS50181">
    <property type="entry name" value="FBOX"/>
    <property type="match status" value="1"/>
</dbReference>
<dbReference type="PANTHER" id="PTHR31672">
    <property type="entry name" value="BNACNNG10540D PROTEIN"/>
    <property type="match status" value="1"/>
</dbReference>
<dbReference type="Pfam" id="PF08268">
    <property type="entry name" value="FBA_3"/>
    <property type="match status" value="1"/>
</dbReference>
<proteinExistence type="predicted"/>
<dbReference type="SMART" id="SM00256">
    <property type="entry name" value="FBOX"/>
    <property type="match status" value="1"/>
</dbReference>
<gene>
    <name evidence="2" type="ORF">SSX86_026579</name>
</gene>
<dbReference type="InterPro" id="IPR013187">
    <property type="entry name" value="F-box-assoc_dom_typ3"/>
</dbReference>
<dbReference type="InterPro" id="IPR001810">
    <property type="entry name" value="F-box_dom"/>
</dbReference>
<evidence type="ECO:0000259" key="1">
    <source>
        <dbReference type="PROSITE" id="PS50181"/>
    </source>
</evidence>
<feature type="domain" description="F-box" evidence="1">
    <location>
        <begin position="1"/>
        <end position="45"/>
    </location>
</feature>
<evidence type="ECO:0000313" key="3">
    <source>
        <dbReference type="Proteomes" id="UP001408789"/>
    </source>
</evidence>
<organism evidence="2 3">
    <name type="scientific">Deinandra increscens subsp. villosa</name>
    <dbReference type="NCBI Taxonomy" id="3103831"/>
    <lineage>
        <taxon>Eukaryota</taxon>
        <taxon>Viridiplantae</taxon>
        <taxon>Streptophyta</taxon>
        <taxon>Embryophyta</taxon>
        <taxon>Tracheophyta</taxon>
        <taxon>Spermatophyta</taxon>
        <taxon>Magnoliopsida</taxon>
        <taxon>eudicotyledons</taxon>
        <taxon>Gunneridae</taxon>
        <taxon>Pentapetalae</taxon>
        <taxon>asterids</taxon>
        <taxon>campanulids</taxon>
        <taxon>Asterales</taxon>
        <taxon>Asteraceae</taxon>
        <taxon>Asteroideae</taxon>
        <taxon>Heliantheae alliance</taxon>
        <taxon>Madieae</taxon>
        <taxon>Madiinae</taxon>
        <taxon>Deinandra</taxon>
    </lineage>
</organism>
<dbReference type="InterPro" id="IPR050796">
    <property type="entry name" value="SCF_F-box_component"/>
</dbReference>
<dbReference type="NCBIfam" id="TIGR01640">
    <property type="entry name" value="F_box_assoc_1"/>
    <property type="match status" value="1"/>
</dbReference>
<dbReference type="Pfam" id="PF00646">
    <property type="entry name" value="F-box"/>
    <property type="match status" value="1"/>
</dbReference>
<accession>A0AAP0CF44</accession>
<dbReference type="SUPFAM" id="SSF81383">
    <property type="entry name" value="F-box domain"/>
    <property type="match status" value="1"/>
</dbReference>
<keyword evidence="3" id="KW-1185">Reference proteome</keyword>
<dbReference type="EMBL" id="JBCNJP010000025">
    <property type="protein sequence ID" value="KAK9055496.1"/>
    <property type="molecule type" value="Genomic_DNA"/>
</dbReference>
<name>A0AAP0CF44_9ASTR</name>
<dbReference type="InterPro" id="IPR036047">
    <property type="entry name" value="F-box-like_dom_sf"/>
</dbReference>
<protein>
    <recommendedName>
        <fullName evidence="1">F-box domain-containing protein</fullName>
    </recommendedName>
</protein>
<dbReference type="PANTHER" id="PTHR31672:SF10">
    <property type="entry name" value="F-BOX DOMAIN-CONTAINING PROTEIN"/>
    <property type="match status" value="1"/>
</dbReference>